<comment type="caution">
    <text evidence="6">The sequence shown here is derived from an EMBL/GenBank/DDBJ whole genome shotgun (WGS) entry which is preliminary data.</text>
</comment>
<feature type="domain" description="HTH lacI-type" evidence="5">
    <location>
        <begin position="3"/>
        <end position="57"/>
    </location>
</feature>
<evidence type="ECO:0000259" key="5">
    <source>
        <dbReference type="PROSITE" id="PS50932"/>
    </source>
</evidence>
<dbReference type="AlphaFoldDB" id="A0A4R6K675"/>
<dbReference type="Proteomes" id="UP000295388">
    <property type="component" value="Unassembled WGS sequence"/>
</dbReference>
<dbReference type="GO" id="GO:0003700">
    <property type="term" value="F:DNA-binding transcription factor activity"/>
    <property type="evidence" value="ECO:0007669"/>
    <property type="project" value="TreeGrafter"/>
</dbReference>
<dbReference type="InterPro" id="IPR000843">
    <property type="entry name" value="HTH_LacI"/>
</dbReference>
<dbReference type="SMART" id="SM00354">
    <property type="entry name" value="HTH_LACI"/>
    <property type="match status" value="1"/>
</dbReference>
<accession>A0A4R6K675</accession>
<keyword evidence="7" id="KW-1185">Reference proteome</keyword>
<organism evidence="6 7">
    <name type="scientific">Kribbella caucasensis</name>
    <dbReference type="NCBI Taxonomy" id="2512215"/>
    <lineage>
        <taxon>Bacteria</taxon>
        <taxon>Bacillati</taxon>
        <taxon>Actinomycetota</taxon>
        <taxon>Actinomycetes</taxon>
        <taxon>Propionibacteriales</taxon>
        <taxon>Kribbellaceae</taxon>
        <taxon>Kribbella</taxon>
    </lineage>
</organism>
<evidence type="ECO:0000256" key="4">
    <source>
        <dbReference type="SAM" id="MobiDB-lite"/>
    </source>
</evidence>
<dbReference type="InterPro" id="IPR028082">
    <property type="entry name" value="Peripla_BP_I"/>
</dbReference>
<dbReference type="SUPFAM" id="SSF47413">
    <property type="entry name" value="lambda repressor-like DNA-binding domains"/>
    <property type="match status" value="1"/>
</dbReference>
<keyword evidence="3" id="KW-0804">Transcription</keyword>
<evidence type="ECO:0000313" key="7">
    <source>
        <dbReference type="Proteomes" id="UP000295388"/>
    </source>
</evidence>
<dbReference type="InterPro" id="IPR010982">
    <property type="entry name" value="Lambda_DNA-bd_dom_sf"/>
</dbReference>
<dbReference type="OrthoDB" id="3258243at2"/>
<dbReference type="GO" id="GO:0000976">
    <property type="term" value="F:transcription cis-regulatory region binding"/>
    <property type="evidence" value="ECO:0007669"/>
    <property type="project" value="TreeGrafter"/>
</dbReference>
<dbReference type="PROSITE" id="PS50932">
    <property type="entry name" value="HTH_LACI_2"/>
    <property type="match status" value="1"/>
</dbReference>
<feature type="region of interest" description="Disordered" evidence="4">
    <location>
        <begin position="304"/>
        <end position="348"/>
    </location>
</feature>
<dbReference type="EMBL" id="SNWQ01000018">
    <property type="protein sequence ID" value="TDO43326.1"/>
    <property type="molecule type" value="Genomic_DNA"/>
</dbReference>
<dbReference type="PANTHER" id="PTHR30146">
    <property type="entry name" value="LACI-RELATED TRANSCRIPTIONAL REPRESSOR"/>
    <property type="match status" value="1"/>
</dbReference>
<proteinExistence type="predicted"/>
<dbReference type="SUPFAM" id="SSF53822">
    <property type="entry name" value="Periplasmic binding protein-like I"/>
    <property type="match status" value="1"/>
</dbReference>
<dbReference type="Gene3D" id="3.40.50.2300">
    <property type="match status" value="2"/>
</dbReference>
<protein>
    <submittedName>
        <fullName evidence="6">LacI family transcriptional regulator</fullName>
    </submittedName>
</protein>
<dbReference type="PANTHER" id="PTHR30146:SF138">
    <property type="entry name" value="TRANSCRIPTIONAL REGULATORY PROTEIN"/>
    <property type="match status" value="1"/>
</dbReference>
<dbReference type="Pfam" id="PF00532">
    <property type="entry name" value="Peripla_BP_1"/>
    <property type="match status" value="1"/>
</dbReference>
<dbReference type="Gene3D" id="1.10.260.40">
    <property type="entry name" value="lambda repressor-like DNA-binding domains"/>
    <property type="match status" value="1"/>
</dbReference>
<dbReference type="PRINTS" id="PR00036">
    <property type="entry name" value="HTHLACI"/>
</dbReference>
<dbReference type="Pfam" id="PF00356">
    <property type="entry name" value="LacI"/>
    <property type="match status" value="1"/>
</dbReference>
<dbReference type="CDD" id="cd01392">
    <property type="entry name" value="HTH_LacI"/>
    <property type="match status" value="1"/>
</dbReference>
<evidence type="ECO:0000256" key="2">
    <source>
        <dbReference type="ARBA" id="ARBA00023125"/>
    </source>
</evidence>
<name>A0A4R6K675_9ACTN</name>
<evidence type="ECO:0000313" key="6">
    <source>
        <dbReference type="EMBL" id="TDO43326.1"/>
    </source>
</evidence>
<dbReference type="PROSITE" id="PS00356">
    <property type="entry name" value="HTH_LACI_1"/>
    <property type="match status" value="1"/>
</dbReference>
<dbReference type="InterPro" id="IPR001761">
    <property type="entry name" value="Peripla_BP/Lac1_sug-bd_dom"/>
</dbReference>
<dbReference type="CDD" id="cd06267">
    <property type="entry name" value="PBP1_LacI_sugar_binding-like"/>
    <property type="match status" value="1"/>
</dbReference>
<evidence type="ECO:0000256" key="1">
    <source>
        <dbReference type="ARBA" id="ARBA00023015"/>
    </source>
</evidence>
<sequence>MAATIRDVARLAGVSTSTVSRALSVPDLVNATTRAKVQSAAASLGYAPNKAARGLITGRTGNIGLVLPDLANPFFPSVVKGVQSRARAADVAVFVADTDENDLAEINLVRALAKQVDGLILCSPRANADELKRIAAETTVVLVNRLFDDIPAVVFDHQDGMRQAVAHLVALGHQRIAWVGGPVSSWSSEQRGSGLAAAAASQGVELVQVGHFPPYYDGGMAAADQVVATGATAVIAYNDLVAFGLLGRLHLRGLSVPADISVVGIDDIEAATMVRPTLTTVRLPKQQAGRLAVELLLSLLDEAVAPTPEPGGDSPGSQPDRARAEAKTNHRSLTGELMVRDSTGVAAR</sequence>
<reference evidence="6 7" key="1">
    <citation type="submission" date="2019-03" db="EMBL/GenBank/DDBJ databases">
        <title>Genomic Encyclopedia of Type Strains, Phase III (KMG-III): the genomes of soil and plant-associated and newly described type strains.</title>
        <authorList>
            <person name="Whitman W."/>
        </authorList>
    </citation>
    <scope>NUCLEOTIDE SEQUENCE [LARGE SCALE GENOMIC DNA]</scope>
    <source>
        <strain evidence="6 7">VKM Ac-2527</strain>
    </source>
</reference>
<dbReference type="RefSeq" id="WP_133803752.1">
    <property type="nucleotide sequence ID" value="NZ_SNWQ01000018.1"/>
</dbReference>
<evidence type="ECO:0000256" key="3">
    <source>
        <dbReference type="ARBA" id="ARBA00023163"/>
    </source>
</evidence>
<keyword evidence="2" id="KW-0238">DNA-binding</keyword>
<gene>
    <name evidence="6" type="ORF">EV643_11868</name>
</gene>
<keyword evidence="1" id="KW-0805">Transcription regulation</keyword>